<dbReference type="Proteomes" id="UP000187148">
    <property type="component" value="Chromosome"/>
</dbReference>
<dbReference type="RefSeq" id="WP_054804262.1">
    <property type="nucleotide sequence ID" value="NZ_CP019445.1"/>
</dbReference>
<evidence type="ECO:0008006" key="3">
    <source>
        <dbReference type="Google" id="ProtNLM"/>
    </source>
</evidence>
<evidence type="ECO:0000313" key="1">
    <source>
        <dbReference type="EMBL" id="APZ04272.1"/>
    </source>
</evidence>
<protein>
    <recommendedName>
        <fullName evidence="3">HEAT repeat domain-containing protein</fullName>
    </recommendedName>
</protein>
<evidence type="ECO:0000313" key="2">
    <source>
        <dbReference type="Proteomes" id="UP000187148"/>
    </source>
</evidence>
<name>A0A807LFM2_9ENTR</name>
<accession>A0A807LFM2</accession>
<gene>
    <name evidence="1" type="ORF">BWI95_03940</name>
</gene>
<proteinExistence type="predicted"/>
<dbReference type="SUPFAM" id="SSF48371">
    <property type="entry name" value="ARM repeat"/>
    <property type="match status" value="1"/>
</dbReference>
<dbReference type="EMBL" id="CP019445">
    <property type="protein sequence ID" value="APZ04272.1"/>
    <property type="molecule type" value="Genomic_DNA"/>
</dbReference>
<reference evidence="1 2" key="1">
    <citation type="submission" date="2017-01" db="EMBL/GenBank/DDBJ databases">
        <authorList>
            <person name="Cao J.-M."/>
        </authorList>
    </citation>
    <scope>NUCLEOTIDE SEQUENCE [LARGE SCALE GENOMIC DNA]</scope>
    <source>
        <strain evidence="1 2">888-76</strain>
    </source>
</reference>
<sequence>MDGGTPLRGFNQILDRSSAKALLDIATDSGGDDDIRIEAVKILGLYHGEYDDAFIKEALVQIINHDAIEDDSLIVNCINTLALLTVNEKEIAFALSIIQGDAYILFKHAAFSLICQNKQHPAALEALEVLLKDSDFGRHAKRELT</sequence>
<dbReference type="AlphaFoldDB" id="A0A807LFM2"/>
<dbReference type="KEGG" id="kco:BWI95_03940"/>
<organism evidence="1 2">
    <name type="scientific">Kosakonia cowanii JCM 10956 = DSM 18146</name>
    <dbReference type="NCBI Taxonomy" id="1300165"/>
    <lineage>
        <taxon>Bacteria</taxon>
        <taxon>Pseudomonadati</taxon>
        <taxon>Pseudomonadota</taxon>
        <taxon>Gammaproteobacteria</taxon>
        <taxon>Enterobacterales</taxon>
        <taxon>Enterobacteriaceae</taxon>
        <taxon>Kosakonia</taxon>
    </lineage>
</organism>
<keyword evidence="2" id="KW-1185">Reference proteome</keyword>
<dbReference type="InterPro" id="IPR016024">
    <property type="entry name" value="ARM-type_fold"/>
</dbReference>